<dbReference type="InterPro" id="IPR009799">
    <property type="entry name" value="EthD_dom"/>
</dbReference>
<comment type="similarity">
    <text evidence="1">Belongs to the tpcK family.</text>
</comment>
<dbReference type="SUPFAM" id="SSF54909">
    <property type="entry name" value="Dimeric alpha+beta barrel"/>
    <property type="match status" value="1"/>
</dbReference>
<sequence length="143" mass="16314">MSKKLFALTICGYRKSGMDEDEYHRYLSDNHAPLLKDLLIKNKIIDYTMQHNTSETKKMMGQIFGSLHAGNVAECDCFVQIVFRDVQDFINVKEDPHYKKMVVPDHENFADGKRTTIVTGWFESHIPSRHGGAIENGVSINGH</sequence>
<keyword evidence="4" id="KW-1185">Reference proteome</keyword>
<dbReference type="OMA" id="WVECHIV"/>
<dbReference type="AlphaFoldDB" id="U1GHR4"/>
<organism evidence="3 4">
    <name type="scientific">Endocarpon pusillum (strain Z07020 / HMAS-L-300199)</name>
    <name type="common">Lichen-forming fungus</name>
    <dbReference type="NCBI Taxonomy" id="1263415"/>
    <lineage>
        <taxon>Eukaryota</taxon>
        <taxon>Fungi</taxon>
        <taxon>Dikarya</taxon>
        <taxon>Ascomycota</taxon>
        <taxon>Pezizomycotina</taxon>
        <taxon>Eurotiomycetes</taxon>
        <taxon>Chaetothyriomycetidae</taxon>
        <taxon>Verrucariales</taxon>
        <taxon>Verrucariaceae</taxon>
        <taxon>Endocarpon</taxon>
    </lineage>
</organism>
<dbReference type="EMBL" id="KE720645">
    <property type="protein sequence ID" value="ERF77222.1"/>
    <property type="molecule type" value="Genomic_DNA"/>
</dbReference>
<accession>U1GHR4</accession>
<dbReference type="eggNOG" id="ENOG502R16B">
    <property type="taxonomic scope" value="Eukaryota"/>
</dbReference>
<evidence type="ECO:0000313" key="3">
    <source>
        <dbReference type="EMBL" id="ERF77222.1"/>
    </source>
</evidence>
<dbReference type="Gene3D" id="3.30.70.100">
    <property type="match status" value="1"/>
</dbReference>
<evidence type="ECO:0000313" key="4">
    <source>
        <dbReference type="Proteomes" id="UP000019373"/>
    </source>
</evidence>
<dbReference type="RefSeq" id="XP_007785432.1">
    <property type="nucleotide sequence ID" value="XM_007787242.1"/>
</dbReference>
<dbReference type="Proteomes" id="UP000019373">
    <property type="component" value="Unassembled WGS sequence"/>
</dbReference>
<dbReference type="InterPro" id="IPR011008">
    <property type="entry name" value="Dimeric_a/b-barrel"/>
</dbReference>
<dbReference type="Pfam" id="PF07110">
    <property type="entry name" value="EthD"/>
    <property type="match status" value="1"/>
</dbReference>
<evidence type="ECO:0000256" key="1">
    <source>
        <dbReference type="ARBA" id="ARBA00005986"/>
    </source>
</evidence>
<name>U1GHR4_ENDPU</name>
<dbReference type="GeneID" id="19240738"/>
<gene>
    <name evidence="3" type="ORF">EPUS_05791</name>
</gene>
<protein>
    <recommendedName>
        <fullName evidence="2">EthD domain-containing protein</fullName>
    </recommendedName>
</protein>
<feature type="domain" description="EthD" evidence="2">
    <location>
        <begin position="15"/>
        <end position="112"/>
    </location>
</feature>
<dbReference type="HOGENOM" id="CLU_115019_0_0_1"/>
<dbReference type="GO" id="GO:0016491">
    <property type="term" value="F:oxidoreductase activity"/>
    <property type="evidence" value="ECO:0007669"/>
    <property type="project" value="InterPro"/>
</dbReference>
<dbReference type="OrthoDB" id="3454835at2759"/>
<reference evidence="4" key="1">
    <citation type="journal article" date="2014" name="BMC Genomics">
        <title>Genome characteristics reveal the impact of lichenization on lichen-forming fungus Endocarpon pusillum Hedwig (Verrucariales, Ascomycota).</title>
        <authorList>
            <person name="Wang Y.-Y."/>
            <person name="Liu B."/>
            <person name="Zhang X.-Y."/>
            <person name="Zhou Q.-M."/>
            <person name="Zhang T."/>
            <person name="Li H."/>
            <person name="Yu Y.-F."/>
            <person name="Zhang X.-L."/>
            <person name="Hao X.-Y."/>
            <person name="Wang M."/>
            <person name="Wang L."/>
            <person name="Wei J.-C."/>
        </authorList>
    </citation>
    <scope>NUCLEOTIDE SEQUENCE [LARGE SCALE GENOMIC DNA]</scope>
    <source>
        <strain evidence="4">Z07020 / HMAS-L-300199</strain>
    </source>
</reference>
<evidence type="ECO:0000259" key="2">
    <source>
        <dbReference type="Pfam" id="PF07110"/>
    </source>
</evidence>
<proteinExistence type="inferred from homology"/>